<evidence type="ECO:0000313" key="2">
    <source>
        <dbReference type="Proteomes" id="UP000185557"/>
    </source>
</evidence>
<protein>
    <submittedName>
        <fullName evidence="1">Uncharacterized protein</fullName>
    </submittedName>
</protein>
<name>A0A1U7J8V9_9CYAN</name>
<sequence length="76" mass="8734">MFNRREVVPVALSENFAPALTETREDFSEYVAHLQLHMTLQARNLVPSLSNTGDSRHHLLHQTQADIEKFVSRQGF</sequence>
<accession>A0A1U7J8V9</accession>
<proteinExistence type="predicted"/>
<dbReference type="EMBL" id="MRCG01000002">
    <property type="protein sequence ID" value="OKH49885.1"/>
    <property type="molecule type" value="Genomic_DNA"/>
</dbReference>
<reference evidence="1 2" key="1">
    <citation type="submission" date="2016-11" db="EMBL/GenBank/DDBJ databases">
        <title>Draft Genome Sequences of Nine Cyanobacterial Strains from Diverse Habitats.</title>
        <authorList>
            <person name="Zhu T."/>
            <person name="Hou S."/>
            <person name="Lu X."/>
            <person name="Hess W.R."/>
        </authorList>
    </citation>
    <scope>NUCLEOTIDE SEQUENCE [LARGE SCALE GENOMIC DNA]</scope>
    <source>
        <strain evidence="1 2">NIES-30</strain>
    </source>
</reference>
<dbReference type="AlphaFoldDB" id="A0A1U7J8V9"/>
<evidence type="ECO:0000313" key="1">
    <source>
        <dbReference type="EMBL" id="OKH49885.1"/>
    </source>
</evidence>
<keyword evidence="2" id="KW-1185">Reference proteome</keyword>
<dbReference type="Proteomes" id="UP000185557">
    <property type="component" value="Unassembled WGS sequence"/>
</dbReference>
<dbReference type="STRING" id="549789.NIES30_04000"/>
<gene>
    <name evidence="1" type="ORF">NIES30_04000</name>
</gene>
<comment type="caution">
    <text evidence="1">The sequence shown here is derived from an EMBL/GenBank/DDBJ whole genome shotgun (WGS) entry which is preliminary data.</text>
</comment>
<organism evidence="1 2">
    <name type="scientific">Phormidium tenue NIES-30</name>
    <dbReference type="NCBI Taxonomy" id="549789"/>
    <lineage>
        <taxon>Bacteria</taxon>
        <taxon>Bacillati</taxon>
        <taxon>Cyanobacteriota</taxon>
        <taxon>Cyanophyceae</taxon>
        <taxon>Oscillatoriophycideae</taxon>
        <taxon>Oscillatoriales</taxon>
        <taxon>Oscillatoriaceae</taxon>
        <taxon>Phormidium</taxon>
    </lineage>
</organism>